<comment type="similarity">
    <text evidence="1">Belongs to the bacterial solute-binding protein 9 family.</text>
</comment>
<evidence type="ECO:0000256" key="2">
    <source>
        <dbReference type="ARBA" id="ARBA00022448"/>
    </source>
</evidence>
<evidence type="ECO:0000313" key="5">
    <source>
        <dbReference type="EMBL" id="MBD3925618.1"/>
    </source>
</evidence>
<comment type="caution">
    <text evidence="5">The sequence shown here is derived from an EMBL/GenBank/DDBJ whole genome shotgun (WGS) entry which is preliminary data.</text>
</comment>
<keyword evidence="6" id="KW-1185">Reference proteome</keyword>
<name>A0ABR8NBV5_9ACTN</name>
<evidence type="ECO:0000256" key="1">
    <source>
        <dbReference type="ARBA" id="ARBA00011028"/>
    </source>
</evidence>
<dbReference type="RefSeq" id="WP_191195255.1">
    <property type="nucleotide sequence ID" value="NZ_JACXYZ010000001.1"/>
</dbReference>
<evidence type="ECO:0000313" key="6">
    <source>
        <dbReference type="Proteomes" id="UP000618818"/>
    </source>
</evidence>
<feature type="chain" id="PRO_5045911577" evidence="4">
    <location>
        <begin position="18"/>
        <end position="308"/>
    </location>
</feature>
<dbReference type="Gene3D" id="3.40.50.1980">
    <property type="entry name" value="Nitrogenase molybdenum iron protein domain"/>
    <property type="match status" value="2"/>
</dbReference>
<dbReference type="PANTHER" id="PTHR42953:SF3">
    <property type="entry name" value="HIGH-AFFINITY ZINC UPTAKE SYSTEM PROTEIN ZNUA"/>
    <property type="match status" value="1"/>
</dbReference>
<dbReference type="PANTHER" id="PTHR42953">
    <property type="entry name" value="HIGH-AFFINITY ZINC UPTAKE SYSTEM PROTEIN ZNUA-RELATED"/>
    <property type="match status" value="1"/>
</dbReference>
<dbReference type="Proteomes" id="UP000618818">
    <property type="component" value="Unassembled WGS sequence"/>
</dbReference>
<evidence type="ECO:0000256" key="4">
    <source>
        <dbReference type="SAM" id="SignalP"/>
    </source>
</evidence>
<gene>
    <name evidence="5" type="ORF">IEZ26_13360</name>
</gene>
<dbReference type="InterPro" id="IPR006127">
    <property type="entry name" value="ZnuA-like"/>
</dbReference>
<keyword evidence="3 4" id="KW-0732">Signal</keyword>
<dbReference type="Pfam" id="PF01297">
    <property type="entry name" value="ZnuA"/>
    <property type="match status" value="1"/>
</dbReference>
<accession>A0ABR8NBV5</accession>
<organism evidence="5 6">
    <name type="scientific">Nocardioides cavernae</name>
    <dbReference type="NCBI Taxonomy" id="1921566"/>
    <lineage>
        <taxon>Bacteria</taxon>
        <taxon>Bacillati</taxon>
        <taxon>Actinomycetota</taxon>
        <taxon>Actinomycetes</taxon>
        <taxon>Propionibacteriales</taxon>
        <taxon>Nocardioidaceae</taxon>
        <taxon>Nocardioides</taxon>
    </lineage>
</organism>
<evidence type="ECO:0000256" key="3">
    <source>
        <dbReference type="ARBA" id="ARBA00022729"/>
    </source>
</evidence>
<sequence>MLSATRPIALATALASAALLAGCGGSDDSAGNGRSAVAAFYPLAWVTGQVAGDEWEVTNLTAPGTEPHDLSLDIKQTASLAEADLIVLQHDFQPAVDETVDANAPDAEIVDAADVVELMPASEHEHEHEEAGHDHGDLDPHFWQDPLLMADLGDAVADRLVELDPDGAAAYEANAADLRTELEALDQEYVDGLAQCERTTTVVSHEAFSYLARYGLQFEAIAGLSPDAEPTPADLARLQQLITDDGITTVFSERLASSKMADSLAGDLGLETAVLDPVEGLSDETSDDDYLSLMGQNLDALRKANGCQ</sequence>
<protein>
    <submittedName>
        <fullName evidence="5">Zinc ABC transporter substrate-binding protein</fullName>
    </submittedName>
</protein>
<dbReference type="SUPFAM" id="SSF53807">
    <property type="entry name" value="Helical backbone' metal receptor"/>
    <property type="match status" value="1"/>
</dbReference>
<feature type="signal peptide" evidence="4">
    <location>
        <begin position="1"/>
        <end position="17"/>
    </location>
</feature>
<reference evidence="5 6" key="1">
    <citation type="submission" date="2020-09" db="EMBL/GenBank/DDBJ databases">
        <title>novel species in genus Nocardioides.</title>
        <authorList>
            <person name="Zhang G."/>
        </authorList>
    </citation>
    <scope>NUCLEOTIDE SEQUENCE [LARGE SCALE GENOMIC DNA]</scope>
    <source>
        <strain evidence="5 6">KCTC 39551</strain>
    </source>
</reference>
<proteinExistence type="inferred from homology"/>
<dbReference type="InterPro" id="IPR050492">
    <property type="entry name" value="Bact_metal-bind_prot9"/>
</dbReference>
<dbReference type="EMBL" id="JACXYZ010000001">
    <property type="protein sequence ID" value="MBD3925618.1"/>
    <property type="molecule type" value="Genomic_DNA"/>
</dbReference>
<dbReference type="PROSITE" id="PS51257">
    <property type="entry name" value="PROKAR_LIPOPROTEIN"/>
    <property type="match status" value="1"/>
</dbReference>
<keyword evidence="2" id="KW-0813">Transport</keyword>